<organism evidence="1">
    <name type="scientific">marine sediment metagenome</name>
    <dbReference type="NCBI Taxonomy" id="412755"/>
    <lineage>
        <taxon>unclassified sequences</taxon>
        <taxon>metagenomes</taxon>
        <taxon>ecological metagenomes</taxon>
    </lineage>
</organism>
<dbReference type="AlphaFoldDB" id="X1SP55"/>
<dbReference type="Gene3D" id="3.40.50.1000">
    <property type="entry name" value="HAD superfamily/HAD-like"/>
    <property type="match status" value="1"/>
</dbReference>
<feature type="non-terminal residue" evidence="1">
    <location>
        <position position="1"/>
    </location>
</feature>
<dbReference type="InterPro" id="IPR036412">
    <property type="entry name" value="HAD-like_sf"/>
</dbReference>
<accession>X1SP55</accession>
<proteinExistence type="predicted"/>
<evidence type="ECO:0000313" key="1">
    <source>
        <dbReference type="EMBL" id="GAI69584.1"/>
    </source>
</evidence>
<dbReference type="EMBL" id="BARW01002256">
    <property type="protein sequence ID" value="GAI69584.1"/>
    <property type="molecule type" value="Genomic_DNA"/>
</dbReference>
<comment type="caution">
    <text evidence="1">The sequence shown here is derived from an EMBL/GenBank/DDBJ whole genome shotgun (WGS) entry which is preliminary data.</text>
</comment>
<evidence type="ECO:0008006" key="2">
    <source>
        <dbReference type="Google" id="ProtNLM"/>
    </source>
</evidence>
<gene>
    <name evidence="1" type="ORF">S12H4_06425</name>
</gene>
<sequence>CIIYTEQLGREFWKPSPAGFEKLMETLNAKPKNIAYVADNEKKDFIAPNKLGFLTIRITRPAGLHSETSQEPGAAAQYTIRQISQLPAFLEKF</sequence>
<dbReference type="InterPro" id="IPR023214">
    <property type="entry name" value="HAD_sf"/>
</dbReference>
<protein>
    <recommendedName>
        <fullName evidence="2">Haloacid dehalogenase</fullName>
    </recommendedName>
</protein>
<dbReference type="SUPFAM" id="SSF56784">
    <property type="entry name" value="HAD-like"/>
    <property type="match status" value="1"/>
</dbReference>
<name>X1SP55_9ZZZZ</name>
<reference evidence="1" key="1">
    <citation type="journal article" date="2014" name="Front. Microbiol.">
        <title>High frequency of phylogenetically diverse reductive dehalogenase-homologous genes in deep subseafloor sedimentary metagenomes.</title>
        <authorList>
            <person name="Kawai M."/>
            <person name="Futagami T."/>
            <person name="Toyoda A."/>
            <person name="Takaki Y."/>
            <person name="Nishi S."/>
            <person name="Hori S."/>
            <person name="Arai W."/>
            <person name="Tsubouchi T."/>
            <person name="Morono Y."/>
            <person name="Uchiyama I."/>
            <person name="Ito T."/>
            <person name="Fujiyama A."/>
            <person name="Inagaki F."/>
            <person name="Takami H."/>
        </authorList>
    </citation>
    <scope>NUCLEOTIDE SEQUENCE</scope>
    <source>
        <strain evidence="1">Expedition CK06-06</strain>
    </source>
</reference>